<feature type="compositionally biased region" description="Polar residues" evidence="2">
    <location>
        <begin position="60"/>
        <end position="70"/>
    </location>
</feature>
<feature type="signal peptide" evidence="3">
    <location>
        <begin position="1"/>
        <end position="21"/>
    </location>
</feature>
<keyword evidence="3" id="KW-0732">Signal</keyword>
<evidence type="ECO:0000313" key="6">
    <source>
        <dbReference type="Proteomes" id="UP000017836"/>
    </source>
</evidence>
<evidence type="ECO:0000256" key="1">
    <source>
        <dbReference type="ARBA" id="ARBA00022837"/>
    </source>
</evidence>
<evidence type="ECO:0000313" key="5">
    <source>
        <dbReference type="EMBL" id="ERM95177.1"/>
    </source>
</evidence>
<dbReference type="AlphaFoldDB" id="W1NHD3"/>
<dbReference type="GO" id="GO:0005509">
    <property type="term" value="F:calcium ion binding"/>
    <property type="evidence" value="ECO:0000318"/>
    <property type="project" value="GO_Central"/>
</dbReference>
<evidence type="ECO:0000259" key="4">
    <source>
        <dbReference type="PROSITE" id="PS50222"/>
    </source>
</evidence>
<dbReference type="InterPro" id="IPR011992">
    <property type="entry name" value="EF-hand-dom_pair"/>
</dbReference>
<dbReference type="Pfam" id="PF13202">
    <property type="entry name" value="EF-hand_5"/>
    <property type="match status" value="1"/>
</dbReference>
<evidence type="ECO:0000256" key="2">
    <source>
        <dbReference type="SAM" id="MobiDB-lite"/>
    </source>
</evidence>
<accession>W1NHD3</accession>
<keyword evidence="6" id="KW-1185">Reference proteome</keyword>
<organism evidence="5 6">
    <name type="scientific">Amborella trichopoda</name>
    <dbReference type="NCBI Taxonomy" id="13333"/>
    <lineage>
        <taxon>Eukaryota</taxon>
        <taxon>Viridiplantae</taxon>
        <taxon>Streptophyta</taxon>
        <taxon>Embryophyta</taxon>
        <taxon>Tracheophyta</taxon>
        <taxon>Spermatophyta</taxon>
        <taxon>Magnoliopsida</taxon>
        <taxon>Amborellales</taxon>
        <taxon>Amborellaceae</taxon>
        <taxon>Amborella</taxon>
    </lineage>
</organism>
<dbReference type="HOGENOM" id="CLU_1206219_0_0_1"/>
<name>W1NHD3_AMBTC</name>
<keyword evidence="1" id="KW-0106">Calcium</keyword>
<dbReference type="PROSITE" id="PS00018">
    <property type="entry name" value="EF_HAND_1"/>
    <property type="match status" value="2"/>
</dbReference>
<feature type="domain" description="EF-hand" evidence="4">
    <location>
        <begin position="134"/>
        <end position="169"/>
    </location>
</feature>
<dbReference type="Gramene" id="ERM95177">
    <property type="protein sequence ID" value="ERM95177"/>
    <property type="gene ID" value="AMTR_s00009p00264050"/>
</dbReference>
<gene>
    <name evidence="5" type="ORF">AMTR_s00009p00264050</name>
</gene>
<dbReference type="InterPro" id="IPR018247">
    <property type="entry name" value="EF_Hand_1_Ca_BS"/>
</dbReference>
<feature type="region of interest" description="Disordered" evidence="2">
    <location>
        <begin position="59"/>
        <end position="89"/>
    </location>
</feature>
<dbReference type="Gene3D" id="1.10.238.10">
    <property type="entry name" value="EF-hand"/>
    <property type="match status" value="1"/>
</dbReference>
<evidence type="ECO:0000256" key="3">
    <source>
        <dbReference type="SAM" id="SignalP"/>
    </source>
</evidence>
<dbReference type="PROSITE" id="PS50222">
    <property type="entry name" value="EF_HAND_2"/>
    <property type="match status" value="1"/>
</dbReference>
<dbReference type="SUPFAM" id="SSF47473">
    <property type="entry name" value="EF-hand"/>
    <property type="match status" value="1"/>
</dbReference>
<sequence>MKPLLAYALLATGLFLFLAFSGKPPATSSHRRLISRRPQEPRPSFFDLEWEESFGRNAHFSGNSQRNSGHSGFSGENSGEVGGNSGEFGANSGEIYDVTRRLVFLFPLIDVKPKDGFVSYEELEGWNVRQAIEKLQRETEREMRDRDKDGDGTVTLREFLSHVSDAELEINNMANGHPGWWREQFRNADEDGNGSLNLTEFNKYGLLSIAKLVLHSIVRNYYASLSRILF</sequence>
<dbReference type="eggNOG" id="KOG4223">
    <property type="taxonomic scope" value="Eukaryota"/>
</dbReference>
<dbReference type="InterPro" id="IPR002048">
    <property type="entry name" value="EF_hand_dom"/>
</dbReference>
<reference evidence="6" key="1">
    <citation type="journal article" date="2013" name="Science">
        <title>The Amborella genome and the evolution of flowering plants.</title>
        <authorList>
            <consortium name="Amborella Genome Project"/>
        </authorList>
    </citation>
    <scope>NUCLEOTIDE SEQUENCE [LARGE SCALE GENOMIC DNA]</scope>
</reference>
<dbReference type="Proteomes" id="UP000017836">
    <property type="component" value="Unassembled WGS sequence"/>
</dbReference>
<dbReference type="STRING" id="13333.W1NHD3"/>
<protein>
    <recommendedName>
        <fullName evidence="4">EF-hand domain-containing protein</fullName>
    </recommendedName>
</protein>
<dbReference type="EMBL" id="KI397501">
    <property type="protein sequence ID" value="ERM95177.1"/>
    <property type="molecule type" value="Genomic_DNA"/>
</dbReference>
<dbReference type="GO" id="GO:0005783">
    <property type="term" value="C:endoplasmic reticulum"/>
    <property type="evidence" value="ECO:0000318"/>
    <property type="project" value="GO_Central"/>
</dbReference>
<feature type="chain" id="PRO_5004807204" description="EF-hand domain-containing protein" evidence="3">
    <location>
        <begin position="22"/>
        <end position="230"/>
    </location>
</feature>
<proteinExistence type="predicted"/>
<dbReference type="PANTHER" id="PTHR10827">
    <property type="entry name" value="RETICULOCALBIN"/>
    <property type="match status" value="1"/>
</dbReference>
<dbReference type="PANTHER" id="PTHR10827:SF52">
    <property type="entry name" value="IP16409P"/>
    <property type="match status" value="1"/>
</dbReference>